<evidence type="ECO:0000313" key="2">
    <source>
        <dbReference type="EMBL" id="TQV90432.1"/>
    </source>
</evidence>
<reference evidence="2 3" key="1">
    <citation type="journal article" date="2019" name="Appl. Microbiol. Biotechnol.">
        <title>Genome sequence of Isaria javanica and comparative genome analysis insights into family S53 peptidase evolution in fungal entomopathogens.</title>
        <authorList>
            <person name="Lin R."/>
            <person name="Zhang X."/>
            <person name="Xin B."/>
            <person name="Zou M."/>
            <person name="Gao Y."/>
            <person name="Qin F."/>
            <person name="Hu Q."/>
            <person name="Xie B."/>
            <person name="Cheng X."/>
        </authorList>
    </citation>
    <scope>NUCLEOTIDE SEQUENCE [LARGE SCALE GENOMIC DNA]</scope>
    <source>
        <strain evidence="2 3">IJ1G</strain>
    </source>
</reference>
<dbReference type="Proteomes" id="UP000315783">
    <property type="component" value="Unassembled WGS sequence"/>
</dbReference>
<dbReference type="EMBL" id="SPUK01000027">
    <property type="protein sequence ID" value="TQV90432.1"/>
    <property type="molecule type" value="Genomic_DNA"/>
</dbReference>
<feature type="signal peptide" evidence="1">
    <location>
        <begin position="1"/>
        <end position="17"/>
    </location>
</feature>
<proteinExistence type="predicted"/>
<protein>
    <submittedName>
        <fullName evidence="2">NLP/P60 protein</fullName>
    </submittedName>
</protein>
<keyword evidence="3" id="KW-1185">Reference proteome</keyword>
<gene>
    <name evidence="2" type="ORF">IF1G_10911</name>
</gene>
<name>A0A545ULT7_9HYPO</name>
<organism evidence="2 3">
    <name type="scientific">Cordyceps javanica</name>
    <dbReference type="NCBI Taxonomy" id="43265"/>
    <lineage>
        <taxon>Eukaryota</taxon>
        <taxon>Fungi</taxon>
        <taxon>Dikarya</taxon>
        <taxon>Ascomycota</taxon>
        <taxon>Pezizomycotina</taxon>
        <taxon>Sordariomycetes</taxon>
        <taxon>Hypocreomycetidae</taxon>
        <taxon>Hypocreales</taxon>
        <taxon>Cordycipitaceae</taxon>
        <taxon>Cordyceps</taxon>
    </lineage>
</organism>
<sequence length="171" mass="18045">MKYQLALVISAAASVYAAPAAKSTLQVRELPGLDATQSRNAQIIMERAKADGMGAIGCQTAIVTALTESELYMHANAAVPASMGMAHDRVGADQDSVGLFQQRAAFYTDIGCTMDAACSAGLFFNDMKNVANWRDMAAPILAQAIQRSQIPDAYHKHVGTATAVCNASGQF</sequence>
<dbReference type="STRING" id="43265.A0A545ULT7"/>
<feature type="chain" id="PRO_5022120705" evidence="1">
    <location>
        <begin position="18"/>
        <end position="171"/>
    </location>
</feature>
<accession>A0A545ULT7</accession>
<keyword evidence="1" id="KW-0732">Signal</keyword>
<evidence type="ECO:0000256" key="1">
    <source>
        <dbReference type="SAM" id="SignalP"/>
    </source>
</evidence>
<comment type="caution">
    <text evidence="2">The sequence shown here is derived from an EMBL/GenBank/DDBJ whole genome shotgun (WGS) entry which is preliminary data.</text>
</comment>
<dbReference type="AlphaFoldDB" id="A0A545ULT7"/>
<evidence type="ECO:0000313" key="3">
    <source>
        <dbReference type="Proteomes" id="UP000315783"/>
    </source>
</evidence>